<protein>
    <recommendedName>
        <fullName evidence="5">M81 family peptidase</fullName>
    </recommendedName>
</protein>
<organism evidence="3 4">
    <name type="scientific">Paenibacillus anseongense</name>
    <dbReference type="NCBI Taxonomy" id="2682845"/>
    <lineage>
        <taxon>Bacteria</taxon>
        <taxon>Bacillati</taxon>
        <taxon>Bacillota</taxon>
        <taxon>Bacilli</taxon>
        <taxon>Bacillales</taxon>
        <taxon>Paenibacillaceae</taxon>
        <taxon>Paenibacillus</taxon>
    </lineage>
</organism>
<dbReference type="EMBL" id="WSEM01000008">
    <property type="protein sequence ID" value="MVQ35112.1"/>
    <property type="molecule type" value="Genomic_DNA"/>
</dbReference>
<feature type="domain" description="Microcystin LR degradation protein MlrC N-terminal" evidence="2">
    <location>
        <begin position="7"/>
        <end position="294"/>
    </location>
</feature>
<evidence type="ECO:0000313" key="3">
    <source>
        <dbReference type="EMBL" id="MVQ35112.1"/>
    </source>
</evidence>
<feature type="domain" description="Microcystin LR degradation protein MlrC C-terminal" evidence="1">
    <location>
        <begin position="303"/>
        <end position="478"/>
    </location>
</feature>
<proteinExistence type="predicted"/>
<dbReference type="Pfam" id="PF07171">
    <property type="entry name" value="MlrC_C"/>
    <property type="match status" value="1"/>
</dbReference>
<comment type="caution">
    <text evidence="3">The sequence shown here is derived from an EMBL/GenBank/DDBJ whole genome shotgun (WGS) entry which is preliminary data.</text>
</comment>
<evidence type="ECO:0000313" key="4">
    <source>
        <dbReference type="Proteomes" id="UP000467637"/>
    </source>
</evidence>
<evidence type="ECO:0000259" key="2">
    <source>
        <dbReference type="Pfam" id="PF07364"/>
    </source>
</evidence>
<dbReference type="InterPro" id="IPR010799">
    <property type="entry name" value="MlrC_C"/>
</dbReference>
<sequence>MSNHQLRIAVAGILHETNTFAPGITDLSHFRDQWTVGLEAFTARYAGTRTSMGGVIAAAESHGVDLIPGLYAAATPSGMVEAAAGDALIDELVDSIDSRAEGLVIIMHGAMVAEQYPDYEGECLKRLRAKLGPEFPIAMTLDLHGNISQDMVRHADLIVGYDTYPHVDMYERAVEAVNLLIRKIRGDIRPVRALAHTGMLVVPQGMLTDKGSMKQLMELAFSMERIPGVLNVTVAGGFPYSDVPDAGMSFVVTTDGDSDLANRCASELAQMAIDHKESFNVSYLTPREAVAEALAQPEGPVIIAEGSDNVGGGAPADATHVFAELVNSPQKALIVIRDQEAVEAARQVGIGGAFEGWVGGKSDTLHGKPVRVKGKVRLLFDGHYRHVGPYMTGQRAEMGLTAVVECGQLTLILTEKRVAPWDVGHVRSVGLWPADYHIIVAKSALAWQTAFGLFAKHVINVDSPGCCNANLAHFDYHRVLRPVYPLDETPTPVPRFETYE</sequence>
<dbReference type="InterPro" id="IPR009197">
    <property type="entry name" value="MlrC"/>
</dbReference>
<evidence type="ECO:0008006" key="5">
    <source>
        <dbReference type="Google" id="ProtNLM"/>
    </source>
</evidence>
<dbReference type="Pfam" id="PF07364">
    <property type="entry name" value="DUF1485"/>
    <property type="match status" value="1"/>
</dbReference>
<dbReference type="InterPro" id="IPR015995">
    <property type="entry name" value="MlrC_N"/>
</dbReference>
<dbReference type="PIRSF" id="PIRSF012702">
    <property type="entry name" value="UCP012702"/>
    <property type="match status" value="1"/>
</dbReference>
<keyword evidence="4" id="KW-1185">Reference proteome</keyword>
<dbReference type="Proteomes" id="UP000467637">
    <property type="component" value="Unassembled WGS sequence"/>
</dbReference>
<gene>
    <name evidence="3" type="ORF">GON05_10650</name>
</gene>
<reference evidence="3 4" key="1">
    <citation type="submission" date="2019-12" db="EMBL/GenBank/DDBJ databases">
        <authorList>
            <person name="Huq M.A."/>
        </authorList>
    </citation>
    <scope>NUCLEOTIDE SEQUENCE [LARGE SCALE GENOMIC DNA]</scope>
    <source>
        <strain evidence="3 4">MAH-34</strain>
    </source>
</reference>
<name>A0ABW9U4V5_9BACL</name>
<evidence type="ECO:0000259" key="1">
    <source>
        <dbReference type="Pfam" id="PF07171"/>
    </source>
</evidence>
<accession>A0ABW9U4V5</accession>